<reference evidence="3" key="2">
    <citation type="submission" date="2014-05" db="EMBL/GenBank/DDBJ databases">
        <title>The genome and life-stage specific transcriptomes of Globodera pallida elucidate key aspects of plant parasitism by a cyst nematode.</title>
        <authorList>
            <person name="Cotton J.A."/>
            <person name="Lilley C.J."/>
            <person name="Jones L.M."/>
            <person name="Kikuchi T."/>
            <person name="Reid A.J."/>
            <person name="Thorpe P."/>
            <person name="Tsai I.J."/>
            <person name="Beasley H."/>
            <person name="Blok V."/>
            <person name="Cock P.J.A."/>
            <person name="Van den Akker S.E."/>
            <person name="Holroyd N."/>
            <person name="Hunt M."/>
            <person name="Mantelin S."/>
            <person name="Naghra H."/>
            <person name="Pain A."/>
            <person name="Palomares-Rius J.E."/>
            <person name="Zarowiecki M."/>
            <person name="Berriman M."/>
            <person name="Jones J.T."/>
            <person name="Urwin P.E."/>
        </authorList>
    </citation>
    <scope>NUCLEOTIDE SEQUENCE [LARGE SCALE GENOMIC DNA]</scope>
    <source>
        <strain evidence="3">Lindley</strain>
    </source>
</reference>
<protein>
    <submittedName>
        <fullName evidence="4">Membrane-associated protein</fullName>
    </submittedName>
</protein>
<keyword evidence="2" id="KW-0472">Membrane</keyword>
<evidence type="ECO:0000313" key="3">
    <source>
        <dbReference type="Proteomes" id="UP000050741"/>
    </source>
</evidence>
<keyword evidence="3" id="KW-1185">Reference proteome</keyword>
<reference evidence="4" key="3">
    <citation type="submission" date="2016-06" db="UniProtKB">
        <authorList>
            <consortium name="WormBaseParasite"/>
        </authorList>
    </citation>
    <scope>IDENTIFICATION</scope>
</reference>
<accession>A0A183CDD2</accession>
<reference evidence="3" key="1">
    <citation type="submission" date="2013-12" db="EMBL/GenBank/DDBJ databases">
        <authorList>
            <person name="Aslett M."/>
        </authorList>
    </citation>
    <scope>NUCLEOTIDE SEQUENCE [LARGE SCALE GENOMIC DNA]</scope>
    <source>
        <strain evidence="3">Lindley</strain>
    </source>
</reference>
<feature type="region of interest" description="Disordered" evidence="1">
    <location>
        <begin position="236"/>
        <end position="270"/>
    </location>
</feature>
<keyword evidence="2" id="KW-0812">Transmembrane</keyword>
<dbReference type="WBParaSite" id="GPLIN_001088600">
    <property type="protein sequence ID" value="GPLIN_001088600"/>
    <property type="gene ID" value="GPLIN_001088600"/>
</dbReference>
<feature type="compositionally biased region" description="Polar residues" evidence="1">
    <location>
        <begin position="243"/>
        <end position="259"/>
    </location>
</feature>
<keyword evidence="2" id="KW-1133">Transmembrane helix</keyword>
<feature type="transmembrane region" description="Helical" evidence="2">
    <location>
        <begin position="31"/>
        <end position="55"/>
    </location>
</feature>
<organism evidence="3 4">
    <name type="scientific">Globodera pallida</name>
    <name type="common">Potato cyst nematode worm</name>
    <name type="synonym">Heterodera pallida</name>
    <dbReference type="NCBI Taxonomy" id="36090"/>
    <lineage>
        <taxon>Eukaryota</taxon>
        <taxon>Metazoa</taxon>
        <taxon>Ecdysozoa</taxon>
        <taxon>Nematoda</taxon>
        <taxon>Chromadorea</taxon>
        <taxon>Rhabditida</taxon>
        <taxon>Tylenchina</taxon>
        <taxon>Tylenchomorpha</taxon>
        <taxon>Tylenchoidea</taxon>
        <taxon>Heteroderidae</taxon>
        <taxon>Heteroderinae</taxon>
        <taxon>Globodera</taxon>
    </lineage>
</organism>
<feature type="compositionally biased region" description="Basic residues" evidence="1">
    <location>
        <begin position="74"/>
        <end position="83"/>
    </location>
</feature>
<evidence type="ECO:0000313" key="4">
    <source>
        <dbReference type="WBParaSite" id="GPLIN_001088600"/>
    </source>
</evidence>
<evidence type="ECO:0000256" key="1">
    <source>
        <dbReference type="SAM" id="MobiDB-lite"/>
    </source>
</evidence>
<dbReference type="AlphaFoldDB" id="A0A183CDD2"/>
<proteinExistence type="predicted"/>
<evidence type="ECO:0000256" key="2">
    <source>
        <dbReference type="SAM" id="Phobius"/>
    </source>
</evidence>
<feature type="region of interest" description="Disordered" evidence="1">
    <location>
        <begin position="65"/>
        <end position="98"/>
    </location>
</feature>
<dbReference type="Proteomes" id="UP000050741">
    <property type="component" value="Unassembled WGS sequence"/>
</dbReference>
<name>A0A183CDD2_GLOPA</name>
<sequence>MFRNKPPNACTLARKCQLLARKCHTALKSNLAFVLIGVVVVVVLLLVVALLAACFQRSKNDHNVRASATMSNRSQRRHKKQRNRSQQQSYIPGRKMSVSTPSAVAELDDDLWMIHQQPQQHNAGGGGRFATLINASAIEDFESAATVDDGTGILLIDGQQRAFIAPAGTAGLNLQSAAMECLTPAHYQQAFHAATTQRQETEHGQLEGGVVEVAFGGGSVPPTSLPHGMLESFHSMTNPPPRSNTYPKSGGSTAPSVEISTPPLSPTGLPDRMGKNAGRDENGAVLCLIRIFFCQTDRSGTDVVML</sequence>